<dbReference type="Proteomes" id="UP000593567">
    <property type="component" value="Unassembled WGS sequence"/>
</dbReference>
<keyword evidence="3" id="KW-1185">Reference proteome</keyword>
<dbReference type="AlphaFoldDB" id="A0A7J7IWG3"/>
<dbReference type="PROSITE" id="PS51644">
    <property type="entry name" value="HTH_OST"/>
    <property type="match status" value="2"/>
</dbReference>
<gene>
    <name evidence="2" type="ORF">EB796_024110</name>
</gene>
<proteinExistence type="predicted"/>
<sequence length="336" mass="38055">MIFNKFIPNYHHHFGRQCRVADYGFTKLLELFEAIPDVVVILENGEERKICLTKVELYKVLSEQILALLKTSPTRAITIADLGAVYWKGYGHQMHIEEFEVTSVEELIEQIPHIAFVQKLNGKDTIVLLDKEKDELAARRCLELLMNKSNGCLKIARFTEMHIAYYSEAPDWNVIKHSLSPAIMMTEGGSHGTICLHPLLSLARRLMALLMHSQGKLTLASYESEYRRALCNNITSQPCHQNLSVTIQIMDFMVSIRGKGGRQTILLRQDHVSRLAHQLIYKVGIYTELIKHSPQNEGPEPDPGYGAFGGCRHLPRPPLINYATGAQATVGYDNRM</sequence>
<evidence type="ECO:0000313" key="3">
    <source>
        <dbReference type="Proteomes" id="UP000593567"/>
    </source>
</evidence>
<dbReference type="InterPro" id="IPR025605">
    <property type="entry name" value="OST-HTH/LOTUS_dom"/>
</dbReference>
<name>A0A7J7IWG3_BUGNE</name>
<evidence type="ECO:0000313" key="2">
    <source>
        <dbReference type="EMBL" id="KAF6017578.1"/>
    </source>
</evidence>
<accession>A0A7J7IWG3</accession>
<dbReference type="OrthoDB" id="549353at2759"/>
<feature type="domain" description="HTH OST-type" evidence="1">
    <location>
        <begin position="1"/>
        <end position="55"/>
    </location>
</feature>
<dbReference type="InterPro" id="IPR041966">
    <property type="entry name" value="LOTUS-like"/>
</dbReference>
<reference evidence="2" key="1">
    <citation type="submission" date="2020-06" db="EMBL/GenBank/DDBJ databases">
        <title>Draft genome of Bugula neritina, a colonial animal packing powerful symbionts and potential medicines.</title>
        <authorList>
            <person name="Rayko M."/>
        </authorList>
    </citation>
    <scope>NUCLEOTIDE SEQUENCE [LARGE SCALE GENOMIC DNA]</scope>
    <source>
        <strain evidence="2">Kwan_BN1</strain>
    </source>
</reference>
<dbReference type="Gene3D" id="3.30.420.610">
    <property type="entry name" value="LOTUS domain-like"/>
    <property type="match status" value="2"/>
</dbReference>
<comment type="caution">
    <text evidence="2">The sequence shown here is derived from an EMBL/GenBank/DDBJ whole genome shotgun (WGS) entry which is preliminary data.</text>
</comment>
<evidence type="ECO:0000259" key="1">
    <source>
        <dbReference type="PROSITE" id="PS51644"/>
    </source>
</evidence>
<organism evidence="2 3">
    <name type="scientific">Bugula neritina</name>
    <name type="common">Brown bryozoan</name>
    <name type="synonym">Sertularia neritina</name>
    <dbReference type="NCBI Taxonomy" id="10212"/>
    <lineage>
        <taxon>Eukaryota</taxon>
        <taxon>Metazoa</taxon>
        <taxon>Spiralia</taxon>
        <taxon>Lophotrochozoa</taxon>
        <taxon>Bryozoa</taxon>
        <taxon>Gymnolaemata</taxon>
        <taxon>Cheilostomatida</taxon>
        <taxon>Flustrina</taxon>
        <taxon>Buguloidea</taxon>
        <taxon>Bugulidae</taxon>
        <taxon>Bugula</taxon>
    </lineage>
</organism>
<dbReference type="Pfam" id="PF12872">
    <property type="entry name" value="OST-HTH"/>
    <property type="match status" value="2"/>
</dbReference>
<feature type="domain" description="HTH OST-type" evidence="1">
    <location>
        <begin position="57"/>
        <end position="131"/>
    </location>
</feature>
<protein>
    <recommendedName>
        <fullName evidence="1">HTH OST-type domain-containing protein</fullName>
    </recommendedName>
</protein>
<dbReference type="EMBL" id="VXIV02003376">
    <property type="protein sequence ID" value="KAF6017578.1"/>
    <property type="molecule type" value="Genomic_DNA"/>
</dbReference>